<keyword evidence="4" id="KW-1185">Reference proteome</keyword>
<dbReference type="RefSeq" id="WP_121287790.1">
    <property type="nucleotide sequence ID" value="NZ_RCCK01000015.1"/>
</dbReference>
<gene>
    <name evidence="1" type="ORF">BCL90_4987</name>
    <name evidence="2" type="ORF">E3V97_22620</name>
</gene>
<dbReference type="Pfam" id="PF13310">
    <property type="entry name" value="Virulence_RhuM"/>
    <property type="match status" value="1"/>
</dbReference>
<dbReference type="AlphaFoldDB" id="A0A497XSI1"/>
<organism evidence="1 3">
    <name type="scientific">Pedobacter alluvionis</name>
    <dbReference type="NCBI Taxonomy" id="475253"/>
    <lineage>
        <taxon>Bacteria</taxon>
        <taxon>Pseudomonadati</taxon>
        <taxon>Bacteroidota</taxon>
        <taxon>Sphingobacteriia</taxon>
        <taxon>Sphingobacteriales</taxon>
        <taxon>Sphingobacteriaceae</taxon>
        <taxon>Pedobacter</taxon>
    </lineage>
</organism>
<dbReference type="Proteomes" id="UP000273898">
    <property type="component" value="Unassembled WGS sequence"/>
</dbReference>
<reference evidence="2 4" key="2">
    <citation type="submission" date="2019-03" db="EMBL/GenBank/DDBJ databases">
        <authorList>
            <person name="He R.-H."/>
        </authorList>
    </citation>
    <scope>NUCLEOTIDE SEQUENCE [LARGE SCALE GENOMIC DNA]</scope>
    <source>
        <strain evidence="2 4">DSM 19624</strain>
    </source>
</reference>
<sequence>MTKDEIIIYKNEEGLPIIEVAIKNETLWLTQKQIADIFGTQVPAINKHIKNIYQDKELDKTTISKMEIVRIEGVRQVKRTVDIYSLDMVLSIGYRVNSIKATQFRIWANQI</sequence>
<protein>
    <submittedName>
        <fullName evidence="1">Virulence RhuM family protein</fullName>
    </submittedName>
    <submittedName>
        <fullName evidence="2">Virulence protein</fullName>
    </submittedName>
</protein>
<dbReference type="PANTHER" id="PTHR35810:SF1">
    <property type="entry name" value="CYTOPLASMIC PROTEIN"/>
    <property type="match status" value="1"/>
</dbReference>
<evidence type="ECO:0000313" key="2">
    <source>
        <dbReference type="EMBL" id="TFB28912.1"/>
    </source>
</evidence>
<reference evidence="1 3" key="1">
    <citation type="submission" date="2018-10" db="EMBL/GenBank/DDBJ databases">
        <title>Genomic Encyclopedia of Archaeal and Bacterial Type Strains, Phase II (KMG-II): from individual species to whole genera.</title>
        <authorList>
            <person name="Goeker M."/>
        </authorList>
    </citation>
    <scope>NUCLEOTIDE SEQUENCE [LARGE SCALE GENOMIC DNA]</scope>
    <source>
        <strain evidence="1 3">DSM 19624</strain>
    </source>
</reference>
<proteinExistence type="predicted"/>
<dbReference type="InterPro" id="IPR011204">
    <property type="entry name" value="Virulence_RhuM-like"/>
</dbReference>
<name>A0A497XSI1_9SPHI</name>
<dbReference type="Proteomes" id="UP000297429">
    <property type="component" value="Unassembled WGS sequence"/>
</dbReference>
<evidence type="ECO:0000313" key="3">
    <source>
        <dbReference type="Proteomes" id="UP000273898"/>
    </source>
</evidence>
<dbReference type="EMBL" id="RCCK01000015">
    <property type="protein sequence ID" value="RLJ72145.1"/>
    <property type="molecule type" value="Genomic_DNA"/>
</dbReference>
<evidence type="ECO:0000313" key="1">
    <source>
        <dbReference type="EMBL" id="RLJ72145.1"/>
    </source>
</evidence>
<dbReference type="EMBL" id="SOPX01000005">
    <property type="protein sequence ID" value="TFB28912.1"/>
    <property type="molecule type" value="Genomic_DNA"/>
</dbReference>
<comment type="caution">
    <text evidence="1">The sequence shown here is derived from an EMBL/GenBank/DDBJ whole genome shotgun (WGS) entry which is preliminary data.</text>
</comment>
<evidence type="ECO:0000313" key="4">
    <source>
        <dbReference type="Proteomes" id="UP000297429"/>
    </source>
</evidence>
<dbReference type="OrthoDB" id="9802752at2"/>
<accession>A0A497XSI1</accession>
<dbReference type="PANTHER" id="PTHR35810">
    <property type="entry name" value="CYTOPLASMIC PROTEIN-RELATED"/>
    <property type="match status" value="1"/>
</dbReference>